<dbReference type="InterPro" id="IPR002156">
    <property type="entry name" value="RNaseH_domain"/>
</dbReference>
<keyword evidence="4" id="KW-0695">RNA-directed DNA polymerase</keyword>
<dbReference type="CDD" id="cd01650">
    <property type="entry name" value="RT_nLTR_like"/>
    <property type="match status" value="1"/>
</dbReference>
<evidence type="ECO:0000259" key="2">
    <source>
        <dbReference type="Pfam" id="PF13456"/>
    </source>
</evidence>
<dbReference type="Proteomes" id="UP000325315">
    <property type="component" value="Unassembled WGS sequence"/>
</dbReference>
<dbReference type="Pfam" id="PF00078">
    <property type="entry name" value="RVT_1"/>
    <property type="match status" value="1"/>
</dbReference>
<dbReference type="InterPro" id="IPR036397">
    <property type="entry name" value="RNaseH_sf"/>
</dbReference>
<evidence type="ECO:0000313" key="5">
    <source>
        <dbReference type="Proteomes" id="UP000325315"/>
    </source>
</evidence>
<comment type="caution">
    <text evidence="4">The sequence shown here is derived from an EMBL/GenBank/DDBJ whole genome shotgun (WGS) entry which is preliminary data.</text>
</comment>
<dbReference type="GO" id="GO:0003676">
    <property type="term" value="F:nucleic acid binding"/>
    <property type="evidence" value="ECO:0007669"/>
    <property type="project" value="InterPro"/>
</dbReference>
<dbReference type="PANTHER" id="PTHR33116">
    <property type="entry name" value="REVERSE TRANSCRIPTASE ZINC-BINDING DOMAIN-CONTAINING PROTEIN-RELATED-RELATED"/>
    <property type="match status" value="1"/>
</dbReference>
<dbReference type="InterPro" id="IPR026960">
    <property type="entry name" value="RVT-Znf"/>
</dbReference>
<reference evidence="5" key="1">
    <citation type="journal article" date="2019" name="Plant Biotechnol. J.">
        <title>Genome sequencing of the Australian wild diploid species Gossypium australe highlights disease resistance and delayed gland morphogenesis.</title>
        <authorList>
            <person name="Cai Y."/>
            <person name="Cai X."/>
            <person name="Wang Q."/>
            <person name="Wang P."/>
            <person name="Zhang Y."/>
            <person name="Cai C."/>
            <person name="Xu Y."/>
            <person name="Wang K."/>
            <person name="Zhou Z."/>
            <person name="Wang C."/>
            <person name="Geng S."/>
            <person name="Li B."/>
            <person name="Dong Q."/>
            <person name="Hou Y."/>
            <person name="Wang H."/>
            <person name="Ai P."/>
            <person name="Liu Z."/>
            <person name="Yi F."/>
            <person name="Sun M."/>
            <person name="An G."/>
            <person name="Cheng J."/>
            <person name="Zhang Y."/>
            <person name="Shi Q."/>
            <person name="Xie Y."/>
            <person name="Shi X."/>
            <person name="Chang Y."/>
            <person name="Huang F."/>
            <person name="Chen Y."/>
            <person name="Hong S."/>
            <person name="Mi L."/>
            <person name="Sun Q."/>
            <person name="Zhang L."/>
            <person name="Zhou B."/>
            <person name="Peng R."/>
            <person name="Zhang X."/>
            <person name="Liu F."/>
        </authorList>
    </citation>
    <scope>NUCLEOTIDE SEQUENCE [LARGE SCALE GENOMIC DNA]</scope>
    <source>
        <strain evidence="5">cv. PA1801</strain>
    </source>
</reference>
<protein>
    <submittedName>
        <fullName evidence="4">Reverse transcriptase</fullName>
    </submittedName>
</protein>
<dbReference type="PANTHER" id="PTHR33116:SF86">
    <property type="entry name" value="REVERSE TRANSCRIPTASE DOMAIN-CONTAINING PROTEIN"/>
    <property type="match status" value="1"/>
</dbReference>
<evidence type="ECO:0000259" key="3">
    <source>
        <dbReference type="Pfam" id="PF13966"/>
    </source>
</evidence>
<proteinExistence type="predicted"/>
<dbReference type="Pfam" id="PF13456">
    <property type="entry name" value="RVT_3"/>
    <property type="match status" value="1"/>
</dbReference>
<dbReference type="SUPFAM" id="SSF56672">
    <property type="entry name" value="DNA/RNA polymerases"/>
    <property type="match status" value="1"/>
</dbReference>
<dbReference type="SUPFAM" id="SSF53098">
    <property type="entry name" value="Ribonuclease H-like"/>
    <property type="match status" value="1"/>
</dbReference>
<accession>A0A5B6UXZ0</accession>
<dbReference type="InterPro" id="IPR012337">
    <property type="entry name" value="RNaseH-like_sf"/>
</dbReference>
<feature type="domain" description="Reverse transcriptase zinc-binding" evidence="3">
    <location>
        <begin position="712"/>
        <end position="804"/>
    </location>
</feature>
<keyword evidence="4" id="KW-0808">Transferase</keyword>
<dbReference type="GO" id="GO:0004523">
    <property type="term" value="F:RNA-DNA hybrid ribonuclease activity"/>
    <property type="evidence" value="ECO:0007669"/>
    <property type="project" value="InterPro"/>
</dbReference>
<evidence type="ECO:0000259" key="1">
    <source>
        <dbReference type="Pfam" id="PF00078"/>
    </source>
</evidence>
<dbReference type="InterPro" id="IPR044730">
    <property type="entry name" value="RNase_H-like_dom_plant"/>
</dbReference>
<dbReference type="AlphaFoldDB" id="A0A5B6UXZ0"/>
<dbReference type="InterPro" id="IPR043502">
    <property type="entry name" value="DNA/RNA_pol_sf"/>
</dbReference>
<feature type="domain" description="Reverse transcriptase" evidence="1">
    <location>
        <begin position="328"/>
        <end position="478"/>
    </location>
</feature>
<keyword evidence="5" id="KW-1185">Reference proteome</keyword>
<dbReference type="InterPro" id="IPR000477">
    <property type="entry name" value="RT_dom"/>
</dbReference>
<organism evidence="4 5">
    <name type="scientific">Gossypium australe</name>
    <dbReference type="NCBI Taxonomy" id="47621"/>
    <lineage>
        <taxon>Eukaryota</taxon>
        <taxon>Viridiplantae</taxon>
        <taxon>Streptophyta</taxon>
        <taxon>Embryophyta</taxon>
        <taxon>Tracheophyta</taxon>
        <taxon>Spermatophyta</taxon>
        <taxon>Magnoliopsida</taxon>
        <taxon>eudicotyledons</taxon>
        <taxon>Gunneridae</taxon>
        <taxon>Pentapetalae</taxon>
        <taxon>rosids</taxon>
        <taxon>malvids</taxon>
        <taxon>Malvales</taxon>
        <taxon>Malvaceae</taxon>
        <taxon>Malvoideae</taxon>
        <taxon>Gossypium</taxon>
    </lineage>
</organism>
<evidence type="ECO:0000313" key="4">
    <source>
        <dbReference type="EMBL" id="KAA3462318.1"/>
    </source>
</evidence>
<keyword evidence="4" id="KW-0548">Nucleotidyltransferase</keyword>
<sequence length="980" mass="112214">METKLDQKRMESVRRRCGFSSGFEIEAESLEEGDFNDILYFFEKSGGVLREQKRMEAFRDTLEECKLLDIGYWRVRYTWEMDIPTILTGHRSFPFEAWWTMEENFEGLIREFWDSSFVSLMEKLKLLQNHLKKWSGSIKSRKDGLKRSLTRELESLLLKDRDDDTMAKIIDTKIHLNLEIDKDECASTRRRINSITKLVSEDGREITDGSEILEAATGYFEDLFASNGNGDPQNVLEGIESIISHEVNESLLSPFREDKVRTALKDMGPIKAPGLDGFPALFFQQYWHIVGKEVLDFCLGILNGNKGANLANVTEIVIIPKFHNPSSLVNFRPISLCSVLYKIVVKTIANIMQNIIGLCIDEVQSAFVPGRFITDNVLLAYEILHTFRQKRTGKKGYMEIKLDMSKAYDKVEWNFLKEMMLKIGFAHEWVGLIMKCITSVSYAVNINGYRGRVFQPTKGLRQGDPLSPFLFLICSKDAKETVSSLLGVRSSSNPEKYLGLPNVVGRRKKEAFKSILDKISLRIDSWSTRLLSQGGKEIFIKSVLQAIPTYAMSCFLLPKTLCESIENKLARFWWQKGVGRRARVFKAKYFPDCSFRDSNLGSSSSYVWRSIWAAKASLEMGLIWRVGTGENIFVFEDAWIPNFTIVRLTSDFGNLQFVKVAELIKSDVREWNRELISNTFSEAEAEMIFRIPLATGPHEDLMVWKGELSGEFSVRSSYKLLQDYDPTAYALHHIYRDFYNKLWKIDIPLKIKMFIWKISWNYLATRVNMSLRKLSTNYLCPHCGSGEESVNHLFRECPASVTIWKELSDAILVTFPFTDPPGQTIKVNFDDAFDERSKLSASGIVVRDSSGSVLLASTELHKDVDSAFAAEAIACRRASQIALNINRESVIIEGDSLTIIKKCKQRDFDKSQVGSYIHDIQMLKNRFKTVSFEFVPRSANNLAHILASETLKRRERVYLVNGVLSYAEFQSKIDYAREPD</sequence>
<dbReference type="Gene3D" id="3.30.420.10">
    <property type="entry name" value="Ribonuclease H-like superfamily/Ribonuclease H"/>
    <property type="match status" value="1"/>
</dbReference>
<name>A0A5B6UXZ0_9ROSI</name>
<dbReference type="EMBL" id="SMMG02000009">
    <property type="protein sequence ID" value="KAA3462318.1"/>
    <property type="molecule type" value="Genomic_DNA"/>
</dbReference>
<dbReference type="GO" id="GO:0003964">
    <property type="term" value="F:RNA-directed DNA polymerase activity"/>
    <property type="evidence" value="ECO:0007669"/>
    <property type="project" value="UniProtKB-KW"/>
</dbReference>
<gene>
    <name evidence="4" type="ORF">EPI10_028811</name>
</gene>
<dbReference type="CDD" id="cd06222">
    <property type="entry name" value="RNase_H_like"/>
    <property type="match status" value="1"/>
</dbReference>
<feature type="domain" description="RNase H type-1" evidence="2">
    <location>
        <begin position="828"/>
        <end position="949"/>
    </location>
</feature>
<dbReference type="Pfam" id="PF13966">
    <property type="entry name" value="zf-RVT"/>
    <property type="match status" value="1"/>
</dbReference>